<evidence type="ECO:0000256" key="2">
    <source>
        <dbReference type="PROSITE-ProRule" id="PRU00176"/>
    </source>
</evidence>
<dbReference type="InterPro" id="IPR012677">
    <property type="entry name" value="Nucleotide-bd_a/b_plait_sf"/>
</dbReference>
<dbReference type="Gene3D" id="3.30.70.330">
    <property type="match status" value="1"/>
</dbReference>
<feature type="compositionally biased region" description="Gly residues" evidence="3">
    <location>
        <begin position="433"/>
        <end position="442"/>
    </location>
</feature>
<dbReference type="EMBL" id="JAFIMR010000026">
    <property type="protein sequence ID" value="KAI1862906.1"/>
    <property type="molecule type" value="Genomic_DNA"/>
</dbReference>
<comment type="caution">
    <text evidence="5">The sequence shown here is derived from an EMBL/GenBank/DDBJ whole genome shotgun (WGS) entry which is preliminary data.</text>
</comment>
<dbReference type="GO" id="GO:0005634">
    <property type="term" value="C:nucleus"/>
    <property type="evidence" value="ECO:0007669"/>
    <property type="project" value="TreeGrafter"/>
</dbReference>
<evidence type="ECO:0000313" key="5">
    <source>
        <dbReference type="EMBL" id="KAI1862906.1"/>
    </source>
</evidence>
<feature type="region of interest" description="Disordered" evidence="3">
    <location>
        <begin position="416"/>
        <end position="442"/>
    </location>
</feature>
<feature type="region of interest" description="Disordered" evidence="3">
    <location>
        <begin position="1"/>
        <end position="84"/>
    </location>
</feature>
<dbReference type="GO" id="GO:0005737">
    <property type="term" value="C:cytoplasm"/>
    <property type="evidence" value="ECO:0007669"/>
    <property type="project" value="TreeGrafter"/>
</dbReference>
<feature type="compositionally biased region" description="Polar residues" evidence="3">
    <location>
        <begin position="13"/>
        <end position="41"/>
    </location>
</feature>
<name>A0A9P9WH36_9PEZI</name>
<dbReference type="GO" id="GO:0003729">
    <property type="term" value="F:mRNA binding"/>
    <property type="evidence" value="ECO:0007669"/>
    <property type="project" value="TreeGrafter"/>
</dbReference>
<dbReference type="PANTHER" id="PTHR23003">
    <property type="entry name" value="RNA RECOGNITION MOTIF RRM DOMAIN CONTAINING PROTEIN"/>
    <property type="match status" value="1"/>
</dbReference>
<feature type="compositionally biased region" description="Polar residues" evidence="3">
    <location>
        <begin position="64"/>
        <end position="79"/>
    </location>
</feature>
<dbReference type="InterPro" id="IPR000504">
    <property type="entry name" value="RRM_dom"/>
</dbReference>
<evidence type="ECO:0000259" key="4">
    <source>
        <dbReference type="PROSITE" id="PS50102"/>
    </source>
</evidence>
<dbReference type="Proteomes" id="UP000829685">
    <property type="component" value="Unassembled WGS sequence"/>
</dbReference>
<evidence type="ECO:0000313" key="6">
    <source>
        <dbReference type="Proteomes" id="UP000829685"/>
    </source>
</evidence>
<dbReference type="PROSITE" id="PS50102">
    <property type="entry name" value="RRM"/>
    <property type="match status" value="1"/>
</dbReference>
<keyword evidence="1 2" id="KW-0694">RNA-binding</keyword>
<dbReference type="InterPro" id="IPR035979">
    <property type="entry name" value="RBD_domain_sf"/>
</dbReference>
<sequence>MANTKHDLRPQATEYTPQKSTTAIAQSDPATAVPSPTQSPESVPGLSPEALLKTREPTAADTRGSFSTVDDSRVTTPQQLAPDASDAAIKAMPSPLATTENTPLEPEHARNDMEVKGVAELIHSHNGLEASTASANMARRAPLPTVYVTRPYTHGPIGTHVVYAPVAPQNLGGGVASYSGFMGPPAQPPVMLSAGADPISEGRRIYIGNLKYSADRQDVKKLLRIHNVNRTVEKIYMPFAESPSTSGGFASNESNAGDSLANKGYVFVTYTDPNEAETALRCLNGVVHLDRRLVCRPGLPKGTSFKQEENQRPRKRHSSQGFGRRRGSQWGSDGFDSYGYQGYGYGTGGGRGYYGYQGGNGGRRQVEPPRAFYGPAMVPYFDTNASLYAAGYGDIDYDTSDAPGTARQQYGLAKESFDSGYNSGAPTAWRGSGSHGGGNRYR</sequence>
<keyword evidence="6" id="KW-1185">Reference proteome</keyword>
<protein>
    <recommendedName>
        <fullName evidence="4">RRM domain-containing protein</fullName>
    </recommendedName>
</protein>
<evidence type="ECO:0000256" key="1">
    <source>
        <dbReference type="ARBA" id="ARBA00022884"/>
    </source>
</evidence>
<dbReference type="InterPro" id="IPR050374">
    <property type="entry name" value="RRT5_SRSF_SR"/>
</dbReference>
<proteinExistence type="predicted"/>
<dbReference type="AlphaFoldDB" id="A0A9P9WH36"/>
<gene>
    <name evidence="5" type="ORF">JX265_008952</name>
</gene>
<reference evidence="5" key="1">
    <citation type="submission" date="2021-03" db="EMBL/GenBank/DDBJ databases">
        <title>Revisited historic fungal species revealed as producer of novel bioactive compounds through whole genome sequencing and comparative genomics.</title>
        <authorList>
            <person name="Vignolle G.A."/>
            <person name="Hochenegger N."/>
            <person name="Mach R.L."/>
            <person name="Mach-Aigner A.R."/>
            <person name="Javad Rahimi M."/>
            <person name="Salim K.A."/>
            <person name="Chan C.M."/>
            <person name="Lim L.B.L."/>
            <person name="Cai F."/>
            <person name="Druzhinina I.S."/>
            <person name="U'Ren J.M."/>
            <person name="Derntl C."/>
        </authorList>
    </citation>
    <scope>NUCLEOTIDE SEQUENCE</scope>
    <source>
        <strain evidence="5">TUCIM 5799</strain>
    </source>
</reference>
<feature type="region of interest" description="Disordered" evidence="3">
    <location>
        <begin position="300"/>
        <end position="330"/>
    </location>
</feature>
<feature type="compositionally biased region" description="Basic residues" evidence="3">
    <location>
        <begin position="313"/>
        <end position="327"/>
    </location>
</feature>
<accession>A0A9P9WH36</accession>
<organism evidence="5 6">
    <name type="scientific">Neoarthrinium moseri</name>
    <dbReference type="NCBI Taxonomy" id="1658444"/>
    <lineage>
        <taxon>Eukaryota</taxon>
        <taxon>Fungi</taxon>
        <taxon>Dikarya</taxon>
        <taxon>Ascomycota</taxon>
        <taxon>Pezizomycotina</taxon>
        <taxon>Sordariomycetes</taxon>
        <taxon>Xylariomycetidae</taxon>
        <taxon>Amphisphaeriales</taxon>
        <taxon>Apiosporaceae</taxon>
        <taxon>Neoarthrinium</taxon>
    </lineage>
</organism>
<evidence type="ECO:0000256" key="3">
    <source>
        <dbReference type="SAM" id="MobiDB-lite"/>
    </source>
</evidence>
<dbReference type="SMART" id="SM00360">
    <property type="entry name" value="RRM"/>
    <property type="match status" value="1"/>
</dbReference>
<dbReference type="SUPFAM" id="SSF54928">
    <property type="entry name" value="RNA-binding domain, RBD"/>
    <property type="match status" value="1"/>
</dbReference>
<feature type="domain" description="RRM" evidence="4">
    <location>
        <begin position="203"/>
        <end position="300"/>
    </location>
</feature>